<keyword evidence="7" id="KW-1185">Reference proteome</keyword>
<keyword evidence="2" id="KW-0805">Transcription regulation</keyword>
<dbReference type="SUPFAM" id="SSF53850">
    <property type="entry name" value="Periplasmic binding protein-like II"/>
    <property type="match status" value="1"/>
</dbReference>
<dbReference type="Proteomes" id="UP001059773">
    <property type="component" value="Chromosome"/>
</dbReference>
<accession>A0ABY5JW07</accession>
<dbReference type="InterPro" id="IPR050950">
    <property type="entry name" value="HTH-type_LysR_regulators"/>
</dbReference>
<dbReference type="Pfam" id="PF03466">
    <property type="entry name" value="LysR_substrate"/>
    <property type="match status" value="1"/>
</dbReference>
<dbReference type="CDD" id="cd05466">
    <property type="entry name" value="PBP2_LTTR_substrate"/>
    <property type="match status" value="1"/>
</dbReference>
<dbReference type="RefSeq" id="WP_256709250.1">
    <property type="nucleotide sequence ID" value="NZ_CP101914.1"/>
</dbReference>
<dbReference type="PROSITE" id="PS50931">
    <property type="entry name" value="HTH_LYSR"/>
    <property type="match status" value="1"/>
</dbReference>
<evidence type="ECO:0000256" key="2">
    <source>
        <dbReference type="ARBA" id="ARBA00023015"/>
    </source>
</evidence>
<name>A0ABY5JW07_9BACI</name>
<keyword evidence="4" id="KW-0804">Transcription</keyword>
<protein>
    <submittedName>
        <fullName evidence="6">LysR family transcriptional regulator</fullName>
    </submittedName>
</protein>
<dbReference type="PANTHER" id="PTHR30419:SF28">
    <property type="entry name" value="HTH-TYPE TRANSCRIPTIONAL REGULATOR BSDA"/>
    <property type="match status" value="1"/>
</dbReference>
<dbReference type="InterPro" id="IPR036390">
    <property type="entry name" value="WH_DNA-bd_sf"/>
</dbReference>
<evidence type="ECO:0000259" key="5">
    <source>
        <dbReference type="PROSITE" id="PS50931"/>
    </source>
</evidence>
<dbReference type="Gene3D" id="3.40.190.10">
    <property type="entry name" value="Periplasmic binding protein-like II"/>
    <property type="match status" value="2"/>
</dbReference>
<dbReference type="Gene3D" id="1.10.10.10">
    <property type="entry name" value="Winged helix-like DNA-binding domain superfamily/Winged helix DNA-binding domain"/>
    <property type="match status" value="1"/>
</dbReference>
<proteinExistence type="inferred from homology"/>
<evidence type="ECO:0000313" key="7">
    <source>
        <dbReference type="Proteomes" id="UP001059773"/>
    </source>
</evidence>
<reference evidence="6" key="1">
    <citation type="submission" date="2022-07" db="EMBL/GenBank/DDBJ databases">
        <title>FELIX.</title>
        <authorList>
            <person name="Wan K.H."/>
            <person name="Park S."/>
            <person name="Lawrence Q."/>
            <person name="Eichenberger J.P."/>
            <person name="Booth B.W."/>
            <person name="Piaggio A.J."/>
            <person name="Chandler J.C."/>
            <person name="Franklin A.B."/>
            <person name="Celniker S.E."/>
        </authorList>
    </citation>
    <scope>NUCLEOTIDE SEQUENCE</scope>
    <source>
        <strain evidence="6">QA-1986 374</strain>
    </source>
</reference>
<dbReference type="PRINTS" id="PR00039">
    <property type="entry name" value="HTHLYSR"/>
</dbReference>
<evidence type="ECO:0000256" key="3">
    <source>
        <dbReference type="ARBA" id="ARBA00023125"/>
    </source>
</evidence>
<dbReference type="Pfam" id="PF00126">
    <property type="entry name" value="HTH_1"/>
    <property type="match status" value="1"/>
</dbReference>
<dbReference type="InterPro" id="IPR005119">
    <property type="entry name" value="LysR_subst-bd"/>
</dbReference>
<dbReference type="InterPro" id="IPR000847">
    <property type="entry name" value="LysR_HTH_N"/>
</dbReference>
<evidence type="ECO:0000256" key="1">
    <source>
        <dbReference type="ARBA" id="ARBA00009437"/>
    </source>
</evidence>
<comment type="similarity">
    <text evidence="1">Belongs to the LysR transcriptional regulatory family.</text>
</comment>
<dbReference type="EMBL" id="CP101914">
    <property type="protein sequence ID" value="UUI04334.1"/>
    <property type="molecule type" value="Genomic_DNA"/>
</dbReference>
<dbReference type="InterPro" id="IPR036388">
    <property type="entry name" value="WH-like_DNA-bd_sf"/>
</dbReference>
<organism evidence="6 7">
    <name type="scientific">Oceanobacillus jeddahense</name>
    <dbReference type="NCBI Taxonomy" id="1462527"/>
    <lineage>
        <taxon>Bacteria</taxon>
        <taxon>Bacillati</taxon>
        <taxon>Bacillota</taxon>
        <taxon>Bacilli</taxon>
        <taxon>Bacillales</taxon>
        <taxon>Bacillaceae</taxon>
        <taxon>Oceanobacillus</taxon>
    </lineage>
</organism>
<evidence type="ECO:0000313" key="6">
    <source>
        <dbReference type="EMBL" id="UUI04334.1"/>
    </source>
</evidence>
<dbReference type="SUPFAM" id="SSF46785">
    <property type="entry name" value="Winged helix' DNA-binding domain"/>
    <property type="match status" value="1"/>
</dbReference>
<gene>
    <name evidence="6" type="ORF">NP439_06665</name>
</gene>
<feature type="domain" description="HTH lysR-type" evidence="5">
    <location>
        <begin position="1"/>
        <end position="58"/>
    </location>
</feature>
<sequence length="301" mass="33949">MNFEQLHYIKAVVEYGSITHASEALHVSQSALSQSIASLEKEMGHKLFNRSRSGTVPTENGKQLISIILEMLETESKLRQTASTLSATLRGTLTIATSPSLFMTVLPQALSNFRKDYPQIVVRITEAENDEIFHLVQKNDVDIGLISLMDNHEVDSTMEINSLFLSSGFKAIVPSDSKLAFRESINLEDIQDYPFILFDREFYNVNIKKFEAQNRPLNILFNTKNTSVLFRSVSAGLGISIVSDLMLQNDPYLQTQSIAAIPIGYPFNNEIHFEALSKKSNEKKQLIETVMSYIRHNKNLP</sequence>
<dbReference type="PANTHER" id="PTHR30419">
    <property type="entry name" value="HTH-TYPE TRANSCRIPTIONAL REGULATOR YBHD"/>
    <property type="match status" value="1"/>
</dbReference>
<keyword evidence="3" id="KW-0238">DNA-binding</keyword>
<evidence type="ECO:0000256" key="4">
    <source>
        <dbReference type="ARBA" id="ARBA00023163"/>
    </source>
</evidence>